<evidence type="ECO:0000313" key="3">
    <source>
        <dbReference type="Proteomes" id="UP000631114"/>
    </source>
</evidence>
<dbReference type="PANTHER" id="PTHR34962">
    <property type="entry name" value="EMBRYO DEFECTIVE 1703-RELATED"/>
    <property type="match status" value="1"/>
</dbReference>
<sequence>MGDYQRPKIEYADVDCNKEARPVTSEGSWMEKNFQEFEPIVKKIGDGFRENYTVAKQKAEEELNLSSEIHLHGYDENDGELDWMKDDSLREIVFQVRENELMGRDPFHMMNAEDKQAFFSGLERKVEKESAKLLNVHEWVHSRIENLAYGADGISLYDSPEKIIPRWKGPTVDKDPEFLTNPINQRKSFLNENDGVSHKVTQNTQDTLQSVETPASEDILNSSAPHISRMTPQSGASKKPKTVIECSDGSSRPGKKSGKEYWQHTKKWSREFLELYNTETDPEVKSIMKDMGKDLNRWITDKEIQETADLMTKIPKRKRRYIEKKLEKLKSEMKMFGPQAVVGKYREYAEEEEDYLWWLDLPHVLCIELYTNEDGDQKIGFYSLEMAEDLELDPKQYHVIAFEDPGDSKSFCYIIQTHLELLGKGSAFVVVRPPKDCFREAKANGFSVTVIRKGELQLNVDQSLEEVEEQIAEIGSKVYHDKIMRERSVDMGSLMKGVFGSSKLPKRGRSKKTLKKLPAIDN</sequence>
<feature type="region of interest" description="Disordered" evidence="1">
    <location>
        <begin position="500"/>
        <end position="522"/>
    </location>
</feature>
<organism evidence="2 3">
    <name type="scientific">Coptis chinensis</name>
    <dbReference type="NCBI Taxonomy" id="261450"/>
    <lineage>
        <taxon>Eukaryota</taxon>
        <taxon>Viridiplantae</taxon>
        <taxon>Streptophyta</taxon>
        <taxon>Embryophyta</taxon>
        <taxon>Tracheophyta</taxon>
        <taxon>Spermatophyta</taxon>
        <taxon>Magnoliopsida</taxon>
        <taxon>Ranunculales</taxon>
        <taxon>Ranunculaceae</taxon>
        <taxon>Coptidoideae</taxon>
        <taxon>Coptis</taxon>
    </lineage>
</organism>
<dbReference type="PANTHER" id="PTHR34962:SF1">
    <property type="entry name" value="EMBRYO DEFECTIVE 1703-RELATED"/>
    <property type="match status" value="1"/>
</dbReference>
<feature type="compositionally biased region" description="Basic residues" evidence="1">
    <location>
        <begin position="504"/>
        <end position="515"/>
    </location>
</feature>
<gene>
    <name evidence="2" type="ORF">IFM89_029648</name>
</gene>
<feature type="compositionally biased region" description="Polar residues" evidence="1">
    <location>
        <begin position="225"/>
        <end position="236"/>
    </location>
</feature>
<evidence type="ECO:0000313" key="2">
    <source>
        <dbReference type="EMBL" id="KAF9616394.1"/>
    </source>
</evidence>
<dbReference type="AlphaFoldDB" id="A0A835IFW4"/>
<reference evidence="2 3" key="1">
    <citation type="submission" date="2020-10" db="EMBL/GenBank/DDBJ databases">
        <title>The Coptis chinensis genome and diversification of protoberbering-type alkaloids.</title>
        <authorList>
            <person name="Wang B."/>
            <person name="Shu S."/>
            <person name="Song C."/>
            <person name="Liu Y."/>
        </authorList>
    </citation>
    <scope>NUCLEOTIDE SEQUENCE [LARGE SCALE GENOMIC DNA]</scope>
    <source>
        <strain evidence="2">HL-2020</strain>
        <tissue evidence="2">Leaf</tissue>
    </source>
</reference>
<proteinExistence type="predicted"/>
<keyword evidence="3" id="KW-1185">Reference proteome</keyword>
<dbReference type="OrthoDB" id="611606at2759"/>
<dbReference type="Proteomes" id="UP000631114">
    <property type="component" value="Unassembled WGS sequence"/>
</dbReference>
<feature type="region of interest" description="Disordered" evidence="1">
    <location>
        <begin position="225"/>
        <end position="259"/>
    </location>
</feature>
<accession>A0A835IFW4</accession>
<protein>
    <submittedName>
        <fullName evidence="2">Uncharacterized protein</fullName>
    </submittedName>
</protein>
<dbReference type="EMBL" id="JADFTS010000003">
    <property type="protein sequence ID" value="KAF9616394.1"/>
    <property type="molecule type" value="Genomic_DNA"/>
</dbReference>
<evidence type="ECO:0000256" key="1">
    <source>
        <dbReference type="SAM" id="MobiDB-lite"/>
    </source>
</evidence>
<name>A0A835IFW4_9MAGN</name>
<comment type="caution">
    <text evidence="2">The sequence shown here is derived from an EMBL/GenBank/DDBJ whole genome shotgun (WGS) entry which is preliminary data.</text>
</comment>